<gene>
    <name evidence="8" type="ORF">IMZ08_20740</name>
</gene>
<organism evidence="8 9">
    <name type="scientific">Litchfieldia luteola</name>
    <dbReference type="NCBI Taxonomy" id="682179"/>
    <lineage>
        <taxon>Bacteria</taxon>
        <taxon>Bacillati</taxon>
        <taxon>Bacillota</taxon>
        <taxon>Bacilli</taxon>
        <taxon>Bacillales</taxon>
        <taxon>Bacillaceae</taxon>
        <taxon>Litchfieldia</taxon>
    </lineage>
</organism>
<feature type="domain" description="Core-binding (CB)" evidence="7">
    <location>
        <begin position="5"/>
        <end position="89"/>
    </location>
</feature>
<comment type="caution">
    <text evidence="8">The sequence shown here is derived from an EMBL/GenBank/DDBJ whole genome shotgun (WGS) entry which is preliminary data.</text>
</comment>
<dbReference type="SUPFAM" id="SSF56349">
    <property type="entry name" value="DNA breaking-rejoining enzymes"/>
    <property type="match status" value="1"/>
</dbReference>
<evidence type="ECO:0000256" key="4">
    <source>
        <dbReference type="ARBA" id="ARBA00023172"/>
    </source>
</evidence>
<protein>
    <submittedName>
        <fullName evidence="8">Tyrosine-type recombinase/integrase</fullName>
    </submittedName>
</protein>
<dbReference type="InterPro" id="IPR011010">
    <property type="entry name" value="DNA_brk_join_enz"/>
</dbReference>
<dbReference type="RefSeq" id="WP_193539706.1">
    <property type="nucleotide sequence ID" value="NZ_JADCLJ010000024.1"/>
</dbReference>
<dbReference type="InterPro" id="IPR004107">
    <property type="entry name" value="Integrase_SAM-like_N"/>
</dbReference>
<dbReference type="InterPro" id="IPR010998">
    <property type="entry name" value="Integrase_recombinase_N"/>
</dbReference>
<keyword evidence="2" id="KW-0229">DNA integration</keyword>
<dbReference type="InterPro" id="IPR050090">
    <property type="entry name" value="Tyrosine_recombinase_XerCD"/>
</dbReference>
<evidence type="ECO:0000259" key="7">
    <source>
        <dbReference type="PROSITE" id="PS51900"/>
    </source>
</evidence>
<dbReference type="Gene3D" id="1.10.443.10">
    <property type="entry name" value="Intergrase catalytic core"/>
    <property type="match status" value="1"/>
</dbReference>
<dbReference type="Proteomes" id="UP001516662">
    <property type="component" value="Unassembled WGS sequence"/>
</dbReference>
<evidence type="ECO:0000256" key="3">
    <source>
        <dbReference type="ARBA" id="ARBA00023125"/>
    </source>
</evidence>
<keyword evidence="9" id="KW-1185">Reference proteome</keyword>
<feature type="domain" description="Tyr recombinase" evidence="6">
    <location>
        <begin position="107"/>
        <end position="279"/>
    </location>
</feature>
<dbReference type="EMBL" id="JADCLJ010000024">
    <property type="protein sequence ID" value="MBE4910474.1"/>
    <property type="molecule type" value="Genomic_DNA"/>
</dbReference>
<dbReference type="CDD" id="cd00397">
    <property type="entry name" value="DNA_BRE_C"/>
    <property type="match status" value="1"/>
</dbReference>
<evidence type="ECO:0000259" key="6">
    <source>
        <dbReference type="PROSITE" id="PS51898"/>
    </source>
</evidence>
<dbReference type="Gene3D" id="1.10.150.130">
    <property type="match status" value="1"/>
</dbReference>
<evidence type="ECO:0000256" key="2">
    <source>
        <dbReference type="ARBA" id="ARBA00022908"/>
    </source>
</evidence>
<accession>A0ABR9QPP1</accession>
<dbReference type="Pfam" id="PF13495">
    <property type="entry name" value="Phage_int_SAM_4"/>
    <property type="match status" value="1"/>
</dbReference>
<dbReference type="Pfam" id="PF00589">
    <property type="entry name" value="Phage_integrase"/>
    <property type="match status" value="1"/>
</dbReference>
<reference evidence="8 9" key="1">
    <citation type="submission" date="2020-10" db="EMBL/GenBank/DDBJ databases">
        <title>Bacillus sp. HD4P25, an endophyte from a halophyte.</title>
        <authorList>
            <person name="Sun J.-Q."/>
        </authorList>
    </citation>
    <scope>NUCLEOTIDE SEQUENCE [LARGE SCALE GENOMIC DNA]</scope>
    <source>
        <strain evidence="8 9">YIM 93174</strain>
    </source>
</reference>
<proteinExistence type="inferred from homology"/>
<dbReference type="PANTHER" id="PTHR30349">
    <property type="entry name" value="PHAGE INTEGRASE-RELATED"/>
    <property type="match status" value="1"/>
</dbReference>
<dbReference type="PROSITE" id="PS51900">
    <property type="entry name" value="CB"/>
    <property type="match status" value="1"/>
</dbReference>
<keyword evidence="3 5" id="KW-0238">DNA-binding</keyword>
<keyword evidence="4" id="KW-0233">DNA recombination</keyword>
<dbReference type="InterPro" id="IPR002104">
    <property type="entry name" value="Integrase_catalytic"/>
</dbReference>
<dbReference type="PROSITE" id="PS51898">
    <property type="entry name" value="TYR_RECOMBINASE"/>
    <property type="match status" value="1"/>
</dbReference>
<evidence type="ECO:0000256" key="1">
    <source>
        <dbReference type="ARBA" id="ARBA00008857"/>
    </source>
</evidence>
<evidence type="ECO:0000313" key="9">
    <source>
        <dbReference type="Proteomes" id="UP001516662"/>
    </source>
</evidence>
<dbReference type="InterPro" id="IPR044068">
    <property type="entry name" value="CB"/>
</dbReference>
<dbReference type="InterPro" id="IPR013762">
    <property type="entry name" value="Integrase-like_cat_sf"/>
</dbReference>
<sequence>MVQHTELSSLLTPFGEWLLSNGKSESTVKTYNGAMVKFFDWMLECDKDITNLSKKDVQDYMQYLESLDRSPATIEKAFSTISVYAKYLDRYEIIRGVSRVEKEKDDSTPEILELSERKALLKEVELDGDLRNIAIVYTLLHTGIRISELCALNRSDIQVDSESGKGKLFIRTSTGELKRTIPLSKDLQHHLTKYIESIETSQDALFISSVNKRISTRGVQYMLKNYNVNPHKLRHTFCFDLVQNGVSLATVAELAGHSDVNVTKRYVDSSVMDTESAIDKTFS</sequence>
<name>A0ABR9QPP1_9BACI</name>
<comment type="similarity">
    <text evidence="1">Belongs to the 'phage' integrase family.</text>
</comment>
<evidence type="ECO:0000313" key="8">
    <source>
        <dbReference type="EMBL" id="MBE4910474.1"/>
    </source>
</evidence>
<evidence type="ECO:0000256" key="5">
    <source>
        <dbReference type="PROSITE-ProRule" id="PRU01248"/>
    </source>
</evidence>
<dbReference type="PANTHER" id="PTHR30349:SF41">
    <property type="entry name" value="INTEGRASE_RECOMBINASE PROTEIN MJ0367-RELATED"/>
    <property type="match status" value="1"/>
</dbReference>